<evidence type="ECO:0000256" key="2">
    <source>
        <dbReference type="ARBA" id="ARBA00022448"/>
    </source>
</evidence>
<evidence type="ECO:0000259" key="9">
    <source>
        <dbReference type="PROSITE" id="PS50042"/>
    </source>
</evidence>
<sequence>MKQADFRTASAHPHKGSHEHCYYTLGEQNLLQLRARLKSFQEVYHQKHRTFSSMDDSEVPRFNPRCGLGQIGFRRRREPLSHFCQFGIDKPIKEGRRNLEETHAKGRSSEAQKKSSSVSALEHLFTPQRMLEDSVDAATMRQRKNFENHLRKFFVETNSRRHALKNYSTFKEDSQVKTTWIAHPWSVNRLRWDLIMVLVCTLSMILVPIMVAFLEYFDWWDECLAFNLTSDVISAADIIFNLRTGFVDRSGVSYKVNLSSEAIRSHYLKGWFAADFISTFPFDYTLPKIIQVFCFEDFELSTRMQMLGKFFGLLRLLRVCRLVRYMTKLQRSFSSSTHWVFLRTLNMVSLMVLTAHWNGCLHFLVSSCLGFPDRGWIARTGIKDSSWMVQYSWSLFNSLSQTLCIGYGRMAPETLVDMWFTLWGMLSGSVGFCLIIAHIAAVWQQMDAPRKLHRQKMAELEDYMSYKAFDAKLRSKIRDYFEQRYHGRVFDEERILACMSEPLRELVMRHNCQTMISSLPFLSSAEPPFLNELVTHLKFELYQPDDIIVSHGTVGEKMFFIQSGEVTILNHDGAVLASLHEGQYFGELSLLVRCERNATVRAATHCSCFTLDVNDFRQVLVHFPHIEVSIRTLSRDIHAMCDRMSQDGPTSLISAVSMMTGTLYDGAEPMAEDVEAPPDFSDCSNAALGASQRQTTTSSYQL</sequence>
<dbReference type="InterPro" id="IPR018490">
    <property type="entry name" value="cNMP-bd_dom_sf"/>
</dbReference>
<dbReference type="SMART" id="SM00100">
    <property type="entry name" value="cNMP"/>
    <property type="match status" value="1"/>
</dbReference>
<organism evidence="10 11">
    <name type="scientific">Varroa destructor</name>
    <name type="common">Honeybee mite</name>
    <dbReference type="NCBI Taxonomy" id="109461"/>
    <lineage>
        <taxon>Eukaryota</taxon>
        <taxon>Metazoa</taxon>
        <taxon>Ecdysozoa</taxon>
        <taxon>Arthropoda</taxon>
        <taxon>Chelicerata</taxon>
        <taxon>Arachnida</taxon>
        <taxon>Acari</taxon>
        <taxon>Parasitiformes</taxon>
        <taxon>Mesostigmata</taxon>
        <taxon>Gamasina</taxon>
        <taxon>Dermanyssoidea</taxon>
        <taxon>Varroidae</taxon>
        <taxon>Varroa</taxon>
    </lineage>
</organism>
<accession>A0A7M7J4F5</accession>
<keyword evidence="4 8" id="KW-1133">Transmembrane helix</keyword>
<keyword evidence="6 8" id="KW-0472">Membrane</keyword>
<dbReference type="InterPro" id="IPR005821">
    <property type="entry name" value="Ion_trans_dom"/>
</dbReference>
<comment type="subcellular location">
    <subcellularLocation>
        <location evidence="1">Membrane</location>
        <topology evidence="1">Multi-pass membrane protein</topology>
    </subcellularLocation>
</comment>
<feature type="transmembrane region" description="Helical" evidence="8">
    <location>
        <begin position="194"/>
        <end position="214"/>
    </location>
</feature>
<dbReference type="EnsemblMetazoa" id="XM_022790993">
    <property type="protein sequence ID" value="XP_022646728"/>
    <property type="gene ID" value="LOC111244193"/>
</dbReference>
<evidence type="ECO:0000313" key="10">
    <source>
        <dbReference type="EnsemblMetazoa" id="XP_022646728"/>
    </source>
</evidence>
<dbReference type="InterPro" id="IPR051413">
    <property type="entry name" value="K/Na_HCN_channel"/>
</dbReference>
<evidence type="ECO:0000256" key="6">
    <source>
        <dbReference type="ARBA" id="ARBA00023136"/>
    </source>
</evidence>
<dbReference type="PANTHER" id="PTHR45689">
    <property type="entry name" value="I[[H]] CHANNEL, ISOFORM E"/>
    <property type="match status" value="1"/>
</dbReference>
<dbReference type="GeneID" id="111244193"/>
<feature type="compositionally biased region" description="Basic and acidic residues" evidence="7">
    <location>
        <begin position="100"/>
        <end position="113"/>
    </location>
</feature>
<dbReference type="SUPFAM" id="SSF81324">
    <property type="entry name" value="Voltage-gated potassium channels"/>
    <property type="match status" value="1"/>
</dbReference>
<feature type="domain" description="Cyclic nucleotide-binding" evidence="9">
    <location>
        <begin position="521"/>
        <end position="620"/>
    </location>
</feature>
<name>A0A7M7J4F5_VARDE</name>
<dbReference type="InterPro" id="IPR000595">
    <property type="entry name" value="cNMP-bd_dom"/>
</dbReference>
<evidence type="ECO:0000256" key="8">
    <source>
        <dbReference type="SAM" id="Phobius"/>
    </source>
</evidence>
<evidence type="ECO:0000256" key="4">
    <source>
        <dbReference type="ARBA" id="ARBA00022989"/>
    </source>
</evidence>
<evidence type="ECO:0000256" key="3">
    <source>
        <dbReference type="ARBA" id="ARBA00022692"/>
    </source>
</evidence>
<dbReference type="Pfam" id="PF00520">
    <property type="entry name" value="Ion_trans"/>
    <property type="match status" value="1"/>
</dbReference>
<evidence type="ECO:0000256" key="7">
    <source>
        <dbReference type="SAM" id="MobiDB-lite"/>
    </source>
</evidence>
<dbReference type="Gene3D" id="2.60.120.10">
    <property type="entry name" value="Jelly Rolls"/>
    <property type="match status" value="1"/>
</dbReference>
<dbReference type="GO" id="GO:0035725">
    <property type="term" value="P:sodium ion transmembrane transport"/>
    <property type="evidence" value="ECO:0007669"/>
    <property type="project" value="TreeGrafter"/>
</dbReference>
<keyword evidence="5" id="KW-0406">Ion transport</keyword>
<dbReference type="RefSeq" id="XP_022646728.1">
    <property type="nucleotide sequence ID" value="XM_022790993.1"/>
</dbReference>
<dbReference type="InParanoid" id="A0A7M7J4F5"/>
<dbReference type="GO" id="GO:0005249">
    <property type="term" value="F:voltage-gated potassium channel activity"/>
    <property type="evidence" value="ECO:0007669"/>
    <property type="project" value="TreeGrafter"/>
</dbReference>
<dbReference type="Pfam" id="PF00027">
    <property type="entry name" value="cNMP_binding"/>
    <property type="match status" value="1"/>
</dbReference>
<dbReference type="PANTHER" id="PTHR45689:SF5">
    <property type="entry name" value="I[[H]] CHANNEL, ISOFORM E"/>
    <property type="match status" value="1"/>
</dbReference>
<dbReference type="GO" id="GO:0098855">
    <property type="term" value="C:HCN channel complex"/>
    <property type="evidence" value="ECO:0007669"/>
    <property type="project" value="TreeGrafter"/>
</dbReference>
<dbReference type="InterPro" id="IPR014710">
    <property type="entry name" value="RmlC-like_jellyroll"/>
</dbReference>
<feature type="region of interest" description="Disordered" evidence="7">
    <location>
        <begin position="100"/>
        <end position="119"/>
    </location>
</feature>
<dbReference type="Gene3D" id="1.10.287.630">
    <property type="entry name" value="Helix hairpin bin"/>
    <property type="match status" value="1"/>
</dbReference>
<protein>
    <recommendedName>
        <fullName evidence="9">Cyclic nucleotide-binding domain-containing protein</fullName>
    </recommendedName>
</protein>
<keyword evidence="3 8" id="KW-0812">Transmembrane</keyword>
<evidence type="ECO:0000256" key="5">
    <source>
        <dbReference type="ARBA" id="ARBA00023065"/>
    </source>
</evidence>
<keyword evidence="2" id="KW-0813">Transport</keyword>
<dbReference type="Proteomes" id="UP000594260">
    <property type="component" value="Unplaced"/>
</dbReference>
<dbReference type="SUPFAM" id="SSF51206">
    <property type="entry name" value="cAMP-binding domain-like"/>
    <property type="match status" value="1"/>
</dbReference>
<feature type="transmembrane region" description="Helical" evidence="8">
    <location>
        <begin position="420"/>
        <end position="443"/>
    </location>
</feature>
<dbReference type="Gene3D" id="1.10.287.70">
    <property type="match status" value="1"/>
</dbReference>
<dbReference type="GO" id="GO:0003254">
    <property type="term" value="P:regulation of membrane depolarization"/>
    <property type="evidence" value="ECO:0007669"/>
    <property type="project" value="TreeGrafter"/>
</dbReference>
<dbReference type="OMA" id="MCLGMAS"/>
<evidence type="ECO:0000256" key="1">
    <source>
        <dbReference type="ARBA" id="ARBA00004141"/>
    </source>
</evidence>
<evidence type="ECO:0000313" key="11">
    <source>
        <dbReference type="Proteomes" id="UP000594260"/>
    </source>
</evidence>
<dbReference type="AlphaFoldDB" id="A0A7M7J4F5"/>
<dbReference type="CDD" id="cd00038">
    <property type="entry name" value="CAP_ED"/>
    <property type="match status" value="1"/>
</dbReference>
<dbReference type="KEGG" id="vde:111244193"/>
<dbReference type="PROSITE" id="PS50042">
    <property type="entry name" value="CNMP_BINDING_3"/>
    <property type="match status" value="1"/>
</dbReference>
<keyword evidence="11" id="KW-1185">Reference proteome</keyword>
<dbReference type="OrthoDB" id="2021138at2759"/>
<reference evidence="10" key="1">
    <citation type="submission" date="2021-01" db="UniProtKB">
        <authorList>
            <consortium name="EnsemblMetazoa"/>
        </authorList>
    </citation>
    <scope>IDENTIFICATION</scope>
</reference>
<proteinExistence type="predicted"/>